<protein>
    <recommendedName>
        <fullName evidence="4">NAD(P)-binding domain-containing protein</fullName>
    </recommendedName>
</protein>
<proteinExistence type="predicted"/>
<feature type="region of interest" description="Disordered" evidence="1">
    <location>
        <begin position="186"/>
        <end position="205"/>
    </location>
</feature>
<dbReference type="eggNOG" id="ENOG502S7DX">
    <property type="taxonomic scope" value="Eukaryota"/>
</dbReference>
<sequence length="411" mass="42871">MPALPALALFSVATPVMRPTPPLRPCTVVVAGANGRVGSMVCRQLLRTQEKVTVRALVRSADRVEDYARLSYEVGAEDARYALRPAWALAPEEDGGGFSFETQSQFDETVQSGYGLDRLELVPCELRHEPDLRAALRGAVALVWCASEFEPLTRRRLPGRLADAASSIGRFGADLFELRLPGFGRGQSGRGEGGRDEAAEAEDEEARVARASSVSAFEGAIDDDGVALAAATVADEIGRRARIAALTGGGAGGPAAGEGTPTPFVLASGSAALGYDVAGDELQENEFGFRKRRGEASARAALRRAGVAFSVVRSAAIDASAPGMLLGEGLPLCWAAADVAEEDGELAEEGAAGRRQEELRGSLIAPRDLAAALVEALAGGAPEEGAETREVWTQTGKERAAAKERALSGSA</sequence>
<feature type="compositionally biased region" description="Basic and acidic residues" evidence="1">
    <location>
        <begin position="386"/>
        <end position="411"/>
    </location>
</feature>
<dbReference type="InterPro" id="IPR036291">
    <property type="entry name" value="NAD(P)-bd_dom_sf"/>
</dbReference>
<evidence type="ECO:0008006" key="4">
    <source>
        <dbReference type="Google" id="ProtNLM"/>
    </source>
</evidence>
<feature type="region of interest" description="Disordered" evidence="1">
    <location>
        <begin position="380"/>
        <end position="411"/>
    </location>
</feature>
<dbReference type="HOGENOM" id="CLU_669837_0_0_1"/>
<reference evidence="3" key="1">
    <citation type="journal article" date="2013" name="Nature">
        <title>Pan genome of the phytoplankton Emiliania underpins its global distribution.</title>
        <authorList>
            <person name="Read B.A."/>
            <person name="Kegel J."/>
            <person name="Klute M.J."/>
            <person name="Kuo A."/>
            <person name="Lefebvre S.C."/>
            <person name="Maumus F."/>
            <person name="Mayer C."/>
            <person name="Miller J."/>
            <person name="Monier A."/>
            <person name="Salamov A."/>
            <person name="Young J."/>
            <person name="Aguilar M."/>
            <person name="Claverie J.M."/>
            <person name="Frickenhaus S."/>
            <person name="Gonzalez K."/>
            <person name="Herman E.K."/>
            <person name="Lin Y.C."/>
            <person name="Napier J."/>
            <person name="Ogata H."/>
            <person name="Sarno A.F."/>
            <person name="Shmutz J."/>
            <person name="Schroeder D."/>
            <person name="de Vargas C."/>
            <person name="Verret F."/>
            <person name="von Dassow P."/>
            <person name="Valentin K."/>
            <person name="Van de Peer Y."/>
            <person name="Wheeler G."/>
            <person name="Dacks J.B."/>
            <person name="Delwiche C.F."/>
            <person name="Dyhrman S.T."/>
            <person name="Glockner G."/>
            <person name="John U."/>
            <person name="Richards T."/>
            <person name="Worden A.Z."/>
            <person name="Zhang X."/>
            <person name="Grigoriev I.V."/>
            <person name="Allen A.E."/>
            <person name="Bidle K."/>
            <person name="Borodovsky M."/>
            <person name="Bowler C."/>
            <person name="Brownlee C."/>
            <person name="Cock J.M."/>
            <person name="Elias M."/>
            <person name="Gladyshev V.N."/>
            <person name="Groth M."/>
            <person name="Guda C."/>
            <person name="Hadaegh A."/>
            <person name="Iglesias-Rodriguez M.D."/>
            <person name="Jenkins J."/>
            <person name="Jones B.M."/>
            <person name="Lawson T."/>
            <person name="Leese F."/>
            <person name="Lindquist E."/>
            <person name="Lobanov A."/>
            <person name="Lomsadze A."/>
            <person name="Malik S.B."/>
            <person name="Marsh M.E."/>
            <person name="Mackinder L."/>
            <person name="Mock T."/>
            <person name="Mueller-Roeber B."/>
            <person name="Pagarete A."/>
            <person name="Parker M."/>
            <person name="Probert I."/>
            <person name="Quesneville H."/>
            <person name="Raines C."/>
            <person name="Rensing S.A."/>
            <person name="Riano-Pachon D.M."/>
            <person name="Richier S."/>
            <person name="Rokitta S."/>
            <person name="Shiraiwa Y."/>
            <person name="Soanes D.M."/>
            <person name="van der Giezen M."/>
            <person name="Wahlund T.M."/>
            <person name="Williams B."/>
            <person name="Wilson W."/>
            <person name="Wolfe G."/>
            <person name="Wurch L.L."/>
        </authorList>
    </citation>
    <scope>NUCLEOTIDE SEQUENCE</scope>
</reference>
<name>A0A0D3JIR8_EMIH1</name>
<dbReference type="GeneID" id="17268946"/>
<dbReference type="RefSeq" id="XP_005775832.1">
    <property type="nucleotide sequence ID" value="XM_005775775.1"/>
</dbReference>
<dbReference type="KEGG" id="ehx:EMIHUDRAFT_444124"/>
<dbReference type="AlphaFoldDB" id="A0A0D3JIR8"/>
<dbReference type="Gene3D" id="3.40.50.720">
    <property type="entry name" value="NAD(P)-binding Rossmann-like Domain"/>
    <property type="match status" value="1"/>
</dbReference>
<evidence type="ECO:0000256" key="1">
    <source>
        <dbReference type="SAM" id="MobiDB-lite"/>
    </source>
</evidence>
<evidence type="ECO:0000313" key="2">
    <source>
        <dbReference type="EnsemblProtists" id="EOD23403"/>
    </source>
</evidence>
<keyword evidence="3" id="KW-1185">Reference proteome</keyword>
<dbReference type="PaxDb" id="2903-EOD23403"/>
<dbReference type="SUPFAM" id="SSF51735">
    <property type="entry name" value="NAD(P)-binding Rossmann-fold domains"/>
    <property type="match status" value="1"/>
</dbReference>
<reference evidence="2" key="2">
    <citation type="submission" date="2024-10" db="UniProtKB">
        <authorList>
            <consortium name="EnsemblProtists"/>
        </authorList>
    </citation>
    <scope>IDENTIFICATION</scope>
</reference>
<evidence type="ECO:0000313" key="3">
    <source>
        <dbReference type="Proteomes" id="UP000013827"/>
    </source>
</evidence>
<accession>A0A0D3JIR8</accession>
<dbReference type="Proteomes" id="UP000013827">
    <property type="component" value="Unassembled WGS sequence"/>
</dbReference>
<dbReference type="EnsemblProtists" id="EOD23403">
    <property type="protein sequence ID" value="EOD23403"/>
    <property type="gene ID" value="EMIHUDRAFT_444124"/>
</dbReference>
<organism evidence="2 3">
    <name type="scientific">Emiliania huxleyi (strain CCMP1516)</name>
    <dbReference type="NCBI Taxonomy" id="280463"/>
    <lineage>
        <taxon>Eukaryota</taxon>
        <taxon>Haptista</taxon>
        <taxon>Haptophyta</taxon>
        <taxon>Prymnesiophyceae</taxon>
        <taxon>Isochrysidales</taxon>
        <taxon>Noelaerhabdaceae</taxon>
        <taxon>Emiliania</taxon>
    </lineage>
</organism>